<proteinExistence type="predicted"/>
<organism evidence="1 2">
    <name type="scientific">Nocardioides astragali</name>
    <dbReference type="NCBI Taxonomy" id="1776736"/>
    <lineage>
        <taxon>Bacteria</taxon>
        <taxon>Bacillati</taxon>
        <taxon>Actinomycetota</taxon>
        <taxon>Actinomycetes</taxon>
        <taxon>Propionibacteriales</taxon>
        <taxon>Nocardioidaceae</taxon>
        <taxon>Nocardioides</taxon>
    </lineage>
</organism>
<gene>
    <name evidence="1" type="ORF">ACFQO6_05965</name>
</gene>
<name>A0ABW2N1Q3_9ACTN</name>
<comment type="caution">
    <text evidence="1">The sequence shown here is derived from an EMBL/GenBank/DDBJ whole genome shotgun (WGS) entry which is preliminary data.</text>
</comment>
<evidence type="ECO:0000313" key="1">
    <source>
        <dbReference type="EMBL" id="MFC7359810.1"/>
    </source>
</evidence>
<protein>
    <submittedName>
        <fullName evidence="1">Uncharacterized protein</fullName>
    </submittedName>
</protein>
<dbReference type="EMBL" id="JBHTCH010000004">
    <property type="protein sequence ID" value="MFC7359810.1"/>
    <property type="molecule type" value="Genomic_DNA"/>
</dbReference>
<dbReference type="RefSeq" id="WP_255889927.1">
    <property type="nucleotide sequence ID" value="NZ_JAFMZM010000002.1"/>
</dbReference>
<dbReference type="Proteomes" id="UP001596524">
    <property type="component" value="Unassembled WGS sequence"/>
</dbReference>
<keyword evidence="2" id="KW-1185">Reference proteome</keyword>
<accession>A0ABW2N1Q3</accession>
<sequence length="50" mass="5773">MDTTREHVVGSPAYDPAIVKTRSFDDYYGYYGVAPFWTAGYAYPPYPYPR</sequence>
<evidence type="ECO:0000313" key="2">
    <source>
        <dbReference type="Proteomes" id="UP001596524"/>
    </source>
</evidence>
<reference evidence="2" key="1">
    <citation type="journal article" date="2019" name="Int. J. Syst. Evol. Microbiol.">
        <title>The Global Catalogue of Microorganisms (GCM) 10K type strain sequencing project: providing services to taxonomists for standard genome sequencing and annotation.</title>
        <authorList>
            <consortium name="The Broad Institute Genomics Platform"/>
            <consortium name="The Broad Institute Genome Sequencing Center for Infectious Disease"/>
            <person name="Wu L."/>
            <person name="Ma J."/>
        </authorList>
    </citation>
    <scope>NUCLEOTIDE SEQUENCE [LARGE SCALE GENOMIC DNA]</scope>
    <source>
        <strain evidence="2">FCH27</strain>
    </source>
</reference>